<dbReference type="InterPro" id="IPR011333">
    <property type="entry name" value="SKP1/BTB/POZ_sf"/>
</dbReference>
<dbReference type="EMBL" id="LUEZ02000107">
    <property type="protein sequence ID" value="RDB17968.1"/>
    <property type="molecule type" value="Genomic_DNA"/>
</dbReference>
<dbReference type="Gene3D" id="3.30.710.10">
    <property type="entry name" value="Potassium Channel Kv1.1, Chain A"/>
    <property type="match status" value="1"/>
</dbReference>
<dbReference type="AlphaFoldDB" id="A0A369J7S4"/>
<gene>
    <name evidence="2" type="ORF">Hypma_000780</name>
</gene>
<dbReference type="STRING" id="39966.A0A369J7S4"/>
<proteinExistence type="predicted"/>
<evidence type="ECO:0000313" key="3">
    <source>
        <dbReference type="Proteomes" id="UP000076154"/>
    </source>
</evidence>
<dbReference type="PROSITE" id="PS50097">
    <property type="entry name" value="BTB"/>
    <property type="match status" value="1"/>
</dbReference>
<reference evidence="2" key="1">
    <citation type="submission" date="2018-04" db="EMBL/GenBank/DDBJ databases">
        <title>Whole genome sequencing of Hypsizygus marmoreus.</title>
        <authorList>
            <person name="Choi I.-G."/>
            <person name="Min B."/>
            <person name="Kim J.-G."/>
            <person name="Kim S."/>
            <person name="Oh Y.-L."/>
            <person name="Kong W.-S."/>
            <person name="Park H."/>
            <person name="Jeong J."/>
            <person name="Song E.-S."/>
        </authorList>
    </citation>
    <scope>NUCLEOTIDE SEQUENCE [LARGE SCALE GENOMIC DNA]</scope>
    <source>
        <strain evidence="2">51987-8</strain>
    </source>
</reference>
<name>A0A369J7S4_HYPMA</name>
<dbReference type="Pfam" id="PF00651">
    <property type="entry name" value="BTB"/>
    <property type="match status" value="1"/>
</dbReference>
<evidence type="ECO:0000313" key="2">
    <source>
        <dbReference type="EMBL" id="RDB17968.1"/>
    </source>
</evidence>
<protein>
    <recommendedName>
        <fullName evidence="1">BTB domain-containing protein</fullName>
    </recommendedName>
</protein>
<feature type="domain" description="BTB" evidence="1">
    <location>
        <begin position="15"/>
        <end position="91"/>
    </location>
</feature>
<dbReference type="OrthoDB" id="2879636at2759"/>
<sequence>MELNAKRGEPWFDDGNIVLVTDENSTAFRVHRGVLGRHSEVFQGMFGIPQPISVHDLETYEGCQIVRVYDLPSELGNLITALYDGATFYHRNFEDFLYLAGILRLSTKYLIPRLRTQCIRFLTETWPYTLQGHDAMVSTALKSPSTDNLTYPYVHPLHVLNLANEVNVRIVIPSAVYFLSLYPLPDLLRGDHPKLVVNHPSSPSSALNPTDITAYTLMFQHRLTIILDFVRRFFDERAPATACTTEQACMRGFGRLASRLSRSWMTRTGPLYYMVQAVNRLSDESSVCEHCLALFHDDVEILRAKLWKDLPSIIGLPHWEDLEAADLSH</sequence>
<dbReference type="InParanoid" id="A0A369J7S4"/>
<dbReference type="InterPro" id="IPR000210">
    <property type="entry name" value="BTB/POZ_dom"/>
</dbReference>
<organism evidence="2 3">
    <name type="scientific">Hypsizygus marmoreus</name>
    <name type="common">White beech mushroom</name>
    <name type="synonym">Agaricus marmoreus</name>
    <dbReference type="NCBI Taxonomy" id="39966"/>
    <lineage>
        <taxon>Eukaryota</taxon>
        <taxon>Fungi</taxon>
        <taxon>Dikarya</taxon>
        <taxon>Basidiomycota</taxon>
        <taxon>Agaricomycotina</taxon>
        <taxon>Agaricomycetes</taxon>
        <taxon>Agaricomycetidae</taxon>
        <taxon>Agaricales</taxon>
        <taxon>Tricholomatineae</taxon>
        <taxon>Lyophyllaceae</taxon>
        <taxon>Hypsizygus</taxon>
    </lineage>
</organism>
<dbReference type="Proteomes" id="UP000076154">
    <property type="component" value="Unassembled WGS sequence"/>
</dbReference>
<keyword evidence="3" id="KW-1185">Reference proteome</keyword>
<dbReference type="SMART" id="SM00225">
    <property type="entry name" value="BTB"/>
    <property type="match status" value="1"/>
</dbReference>
<dbReference type="SUPFAM" id="SSF54695">
    <property type="entry name" value="POZ domain"/>
    <property type="match status" value="1"/>
</dbReference>
<evidence type="ECO:0000259" key="1">
    <source>
        <dbReference type="PROSITE" id="PS50097"/>
    </source>
</evidence>
<comment type="caution">
    <text evidence="2">The sequence shown here is derived from an EMBL/GenBank/DDBJ whole genome shotgun (WGS) entry which is preliminary data.</text>
</comment>
<accession>A0A369J7S4</accession>